<dbReference type="GO" id="GO:0005506">
    <property type="term" value="F:iron ion binding"/>
    <property type="evidence" value="ECO:0007669"/>
    <property type="project" value="InterPro"/>
</dbReference>
<evidence type="ECO:0000313" key="5">
    <source>
        <dbReference type="Proteomes" id="UP000492821"/>
    </source>
</evidence>
<dbReference type="InterPro" id="IPR036396">
    <property type="entry name" value="Cyt_P450_sf"/>
</dbReference>
<reference evidence="5" key="1">
    <citation type="journal article" date="2013" name="Genetics">
        <title>The draft genome and transcriptome of Panagrellus redivivus are shaped by the harsh demands of a free-living lifestyle.</title>
        <authorList>
            <person name="Srinivasan J."/>
            <person name="Dillman A.R."/>
            <person name="Macchietto M.G."/>
            <person name="Heikkinen L."/>
            <person name="Lakso M."/>
            <person name="Fracchia K.M."/>
            <person name="Antoshechkin I."/>
            <person name="Mortazavi A."/>
            <person name="Wong G."/>
            <person name="Sternberg P.W."/>
        </authorList>
    </citation>
    <scope>NUCLEOTIDE SEQUENCE [LARGE SCALE GENOMIC DNA]</scope>
    <source>
        <strain evidence="5">MT8872</strain>
    </source>
</reference>
<evidence type="ECO:0000256" key="2">
    <source>
        <dbReference type="ARBA" id="ARBA00022723"/>
    </source>
</evidence>
<dbReference type="InterPro" id="IPR050182">
    <property type="entry name" value="Cytochrome_P450_fam2"/>
</dbReference>
<dbReference type="GO" id="GO:0006805">
    <property type="term" value="P:xenobiotic metabolic process"/>
    <property type="evidence" value="ECO:0007669"/>
    <property type="project" value="TreeGrafter"/>
</dbReference>
<proteinExistence type="inferred from homology"/>
<organism evidence="5 6">
    <name type="scientific">Panagrellus redivivus</name>
    <name type="common">Microworm</name>
    <dbReference type="NCBI Taxonomy" id="6233"/>
    <lineage>
        <taxon>Eukaryota</taxon>
        <taxon>Metazoa</taxon>
        <taxon>Ecdysozoa</taxon>
        <taxon>Nematoda</taxon>
        <taxon>Chromadorea</taxon>
        <taxon>Rhabditida</taxon>
        <taxon>Tylenchina</taxon>
        <taxon>Panagrolaimomorpha</taxon>
        <taxon>Panagrolaimoidea</taxon>
        <taxon>Panagrolaimidae</taxon>
        <taxon>Panagrellus</taxon>
    </lineage>
</organism>
<keyword evidence="4" id="KW-0560">Oxidoreductase</keyword>
<sequence length="334" mass="38600">MFVFFLIVFSLLIAYLFNFYIIKRRSYPPGPFPLPIFGNAYSLLWSSQEDLIHQWKAQYGDIMTVWFGSLPMITIHDSKLIYDTFVKDGESYAGRITKKWNELMRPGHGGLVFSEGPLWRENRRFALHVFRNLGLGRNIMQERVLEDVCGLIEHVSTEVRNGKIEFNLFDEIDLAVGSIINSMTFGYRFSRANRSEFERMKKVASEAMVLGASPLQRTMEPHYQYFRYLPVFSGTYDKVVKLCANMREILNNQIENHKKGIDLESTEEPTDYVEAFLRQKHKLDNEGVKDHNFSDNQLYSALLDLWLAGQETTATTLACKKLMLNSMNSSPIPG</sequence>
<dbReference type="GO" id="GO:0006082">
    <property type="term" value="P:organic acid metabolic process"/>
    <property type="evidence" value="ECO:0007669"/>
    <property type="project" value="TreeGrafter"/>
</dbReference>
<dbReference type="InterPro" id="IPR001128">
    <property type="entry name" value="Cyt_P450"/>
</dbReference>
<evidence type="ECO:0000313" key="6">
    <source>
        <dbReference type="WBParaSite" id="Pan_g8373.t1"/>
    </source>
</evidence>
<evidence type="ECO:0000256" key="4">
    <source>
        <dbReference type="ARBA" id="ARBA00023033"/>
    </source>
</evidence>
<evidence type="ECO:0000256" key="3">
    <source>
        <dbReference type="ARBA" id="ARBA00023004"/>
    </source>
</evidence>
<dbReference type="GO" id="GO:0016712">
    <property type="term" value="F:oxidoreductase activity, acting on paired donors, with incorporation or reduction of molecular oxygen, reduced flavin or flavoprotein as one donor, and incorporation of one atom of oxygen"/>
    <property type="evidence" value="ECO:0007669"/>
    <property type="project" value="TreeGrafter"/>
</dbReference>
<dbReference type="PANTHER" id="PTHR24300">
    <property type="entry name" value="CYTOCHROME P450 508A4-RELATED"/>
    <property type="match status" value="1"/>
</dbReference>
<name>A0A7E4W923_PANRE</name>
<keyword evidence="3" id="KW-0408">Iron</keyword>
<keyword evidence="5" id="KW-1185">Reference proteome</keyword>
<dbReference type="GO" id="GO:0020037">
    <property type="term" value="F:heme binding"/>
    <property type="evidence" value="ECO:0007669"/>
    <property type="project" value="InterPro"/>
</dbReference>
<keyword evidence="2" id="KW-0479">Metal-binding</keyword>
<evidence type="ECO:0000256" key="1">
    <source>
        <dbReference type="ARBA" id="ARBA00010617"/>
    </source>
</evidence>
<dbReference type="GO" id="GO:0005737">
    <property type="term" value="C:cytoplasm"/>
    <property type="evidence" value="ECO:0007669"/>
    <property type="project" value="TreeGrafter"/>
</dbReference>
<keyword evidence="4" id="KW-0503">Monooxygenase</keyword>
<dbReference type="Pfam" id="PF00067">
    <property type="entry name" value="p450"/>
    <property type="match status" value="1"/>
</dbReference>
<comment type="similarity">
    <text evidence="1">Belongs to the cytochrome P450 family.</text>
</comment>
<dbReference type="WBParaSite" id="Pan_g8373.t1">
    <property type="protein sequence ID" value="Pan_g8373.t1"/>
    <property type="gene ID" value="Pan_g8373"/>
</dbReference>
<dbReference type="Proteomes" id="UP000492821">
    <property type="component" value="Unassembled WGS sequence"/>
</dbReference>
<dbReference type="SUPFAM" id="SSF48264">
    <property type="entry name" value="Cytochrome P450"/>
    <property type="match status" value="1"/>
</dbReference>
<dbReference type="PRINTS" id="PR00463">
    <property type="entry name" value="EP450I"/>
</dbReference>
<protein>
    <submittedName>
        <fullName evidence="6">Cytochrome P450</fullName>
    </submittedName>
</protein>
<dbReference type="PANTHER" id="PTHR24300:SF375">
    <property type="entry name" value="CYTOCHROME P450 FAMILY"/>
    <property type="match status" value="1"/>
</dbReference>
<dbReference type="AlphaFoldDB" id="A0A7E4W923"/>
<accession>A0A7E4W923</accession>
<dbReference type="Gene3D" id="1.10.630.10">
    <property type="entry name" value="Cytochrome P450"/>
    <property type="match status" value="1"/>
</dbReference>
<reference evidence="6" key="2">
    <citation type="submission" date="2020-10" db="UniProtKB">
        <authorList>
            <consortium name="WormBaseParasite"/>
        </authorList>
    </citation>
    <scope>IDENTIFICATION</scope>
</reference>
<dbReference type="InterPro" id="IPR002401">
    <property type="entry name" value="Cyt_P450_E_grp-I"/>
</dbReference>